<keyword evidence="1" id="KW-1133">Transmembrane helix</keyword>
<dbReference type="Proteomes" id="UP000886856">
    <property type="component" value="Unassembled WGS sequence"/>
</dbReference>
<evidence type="ECO:0000256" key="1">
    <source>
        <dbReference type="SAM" id="Phobius"/>
    </source>
</evidence>
<dbReference type="AlphaFoldDB" id="A0A9D2KYE4"/>
<proteinExistence type="predicted"/>
<reference evidence="2" key="2">
    <citation type="submission" date="2021-04" db="EMBL/GenBank/DDBJ databases">
        <authorList>
            <person name="Gilroy R."/>
        </authorList>
    </citation>
    <scope>NUCLEOTIDE SEQUENCE</scope>
    <source>
        <strain evidence="2">CHK171-505</strain>
    </source>
</reference>
<evidence type="ECO:0000313" key="3">
    <source>
        <dbReference type="Proteomes" id="UP000886856"/>
    </source>
</evidence>
<feature type="transmembrane region" description="Helical" evidence="1">
    <location>
        <begin position="29"/>
        <end position="50"/>
    </location>
</feature>
<organism evidence="2 3">
    <name type="scientific">Candidatus Jeotgalibaca merdavium</name>
    <dbReference type="NCBI Taxonomy" id="2838627"/>
    <lineage>
        <taxon>Bacteria</taxon>
        <taxon>Bacillati</taxon>
        <taxon>Bacillota</taxon>
        <taxon>Bacilli</taxon>
        <taxon>Lactobacillales</taxon>
        <taxon>Carnobacteriaceae</taxon>
        <taxon>Jeotgalibaca</taxon>
    </lineage>
</organism>
<comment type="caution">
    <text evidence="2">The sequence shown here is derived from an EMBL/GenBank/DDBJ whole genome shotgun (WGS) entry which is preliminary data.</text>
</comment>
<name>A0A9D2KYE4_9LACT</name>
<protein>
    <submittedName>
        <fullName evidence="2">Uncharacterized protein</fullName>
    </submittedName>
</protein>
<gene>
    <name evidence="2" type="ORF">H9948_06080</name>
</gene>
<dbReference type="EMBL" id="DWYW01000136">
    <property type="protein sequence ID" value="HJA90345.1"/>
    <property type="molecule type" value="Genomic_DNA"/>
</dbReference>
<accession>A0A9D2KYE4</accession>
<keyword evidence="1" id="KW-0812">Transmembrane</keyword>
<evidence type="ECO:0000313" key="2">
    <source>
        <dbReference type="EMBL" id="HJA90345.1"/>
    </source>
</evidence>
<sequence>MNKVKYMGVFLMAMLGARLAIIGVEDYTILEGIMKSVFIVLLAVIGAHFLEKADK</sequence>
<reference evidence="2" key="1">
    <citation type="journal article" date="2021" name="PeerJ">
        <title>Extensive microbial diversity within the chicken gut microbiome revealed by metagenomics and culture.</title>
        <authorList>
            <person name="Gilroy R."/>
            <person name="Ravi A."/>
            <person name="Getino M."/>
            <person name="Pursley I."/>
            <person name="Horton D.L."/>
            <person name="Alikhan N.F."/>
            <person name="Baker D."/>
            <person name="Gharbi K."/>
            <person name="Hall N."/>
            <person name="Watson M."/>
            <person name="Adriaenssens E.M."/>
            <person name="Foster-Nyarko E."/>
            <person name="Jarju S."/>
            <person name="Secka A."/>
            <person name="Antonio M."/>
            <person name="Oren A."/>
            <person name="Chaudhuri R.R."/>
            <person name="La Ragione R."/>
            <person name="Hildebrand F."/>
            <person name="Pallen M.J."/>
        </authorList>
    </citation>
    <scope>NUCLEOTIDE SEQUENCE</scope>
    <source>
        <strain evidence="2">CHK171-505</strain>
    </source>
</reference>
<keyword evidence="1" id="KW-0472">Membrane</keyword>